<feature type="transmembrane region" description="Helical" evidence="1">
    <location>
        <begin position="87"/>
        <end position="107"/>
    </location>
</feature>
<dbReference type="AlphaFoldDB" id="A0A833SB08"/>
<reference evidence="2" key="1">
    <citation type="submission" date="2020-04" db="EMBL/GenBank/DDBJ databases">
        <title>Hybrid Assembly of Korean Phytophthora infestans isolates.</title>
        <authorList>
            <person name="Prokchorchik M."/>
            <person name="Lee Y."/>
            <person name="Seo J."/>
            <person name="Cho J.-H."/>
            <person name="Park Y.-E."/>
            <person name="Jang D.-C."/>
            <person name="Im J.-S."/>
            <person name="Choi J.-G."/>
            <person name="Park H.-J."/>
            <person name="Lee G.-B."/>
            <person name="Lee Y.-G."/>
            <person name="Hong S.-Y."/>
            <person name="Cho K."/>
            <person name="Sohn K.H."/>
        </authorList>
    </citation>
    <scope>NUCLEOTIDE SEQUENCE</scope>
    <source>
        <strain evidence="2">KR_1_A1</strain>
    </source>
</reference>
<sequence>MPKVAHVSAEKDISPLEDVCYQVVTWDYSLPTFDPVPMVKTVVLSPSAVKRFDRFVVVVRPYIGPVACAGLAIRFAVFATPASVGRILAPISVILHMFGLIMTCAQLRTEYIKIILRTFDFWFLQTANTIWAVVLSAVMSDLRVVLIVFCWLDFTAWLLQETYLRNSNAVVAVALFEWVFYVLLMVEIVLDLVDQVHHYAITTACGCTLSTKDILVNVIGTMTMLSLRNLWRRYQLVKCRKPGTAMKAPGFRSKIALRPVGPLIISLRNNAGPRDKCQELTIPASRKAKPLNSRPPLQMRLSAPADRFETKDTVWPRIGALGPLKTWKTAALYTCGTTGGAFATLSLFLTGSELGAVIGLVASAVFSGVYACCCQRQLLVRLVTSFHFIFLYSQIFAIGLCVVDLLDWNWAYVCGVGSSLLLTFTFLTMDALTPIMKRRLCFAYWMAIAAVVLFLTVHLVLVLDVLVFGHWDLQDRVFLKFYLLEQRATVYVIPTLLSRVATVIVWAGRFVYVAMTRQDDNALVLLRGDVEFDFEG</sequence>
<keyword evidence="3" id="KW-1185">Reference proteome</keyword>
<organism evidence="2 3">
    <name type="scientific">Phytophthora infestans</name>
    <name type="common">Potato late blight agent</name>
    <name type="synonym">Botrytis infestans</name>
    <dbReference type="NCBI Taxonomy" id="4787"/>
    <lineage>
        <taxon>Eukaryota</taxon>
        <taxon>Sar</taxon>
        <taxon>Stramenopiles</taxon>
        <taxon>Oomycota</taxon>
        <taxon>Peronosporomycetes</taxon>
        <taxon>Peronosporales</taxon>
        <taxon>Peronosporaceae</taxon>
        <taxon>Phytophthora</taxon>
    </lineage>
</organism>
<keyword evidence="1" id="KW-1133">Transmembrane helix</keyword>
<feature type="transmembrane region" description="Helical" evidence="1">
    <location>
        <begin position="169"/>
        <end position="190"/>
    </location>
</feature>
<accession>A0A833SB08</accession>
<keyword evidence="1" id="KW-0472">Membrane</keyword>
<dbReference type="EMBL" id="WSZM01000062">
    <property type="protein sequence ID" value="KAF4044712.1"/>
    <property type="molecule type" value="Genomic_DNA"/>
</dbReference>
<name>A0A833SB08_PHYIN</name>
<dbReference type="Proteomes" id="UP000602510">
    <property type="component" value="Unassembled WGS sequence"/>
</dbReference>
<gene>
    <name evidence="2" type="ORF">GN244_ATG02939</name>
</gene>
<evidence type="ECO:0008006" key="4">
    <source>
        <dbReference type="Google" id="ProtNLM"/>
    </source>
</evidence>
<evidence type="ECO:0000256" key="1">
    <source>
        <dbReference type="SAM" id="Phobius"/>
    </source>
</evidence>
<feature type="transmembrane region" description="Helical" evidence="1">
    <location>
        <begin position="330"/>
        <end position="348"/>
    </location>
</feature>
<feature type="transmembrane region" description="Helical" evidence="1">
    <location>
        <begin position="144"/>
        <end position="160"/>
    </location>
</feature>
<feature type="transmembrane region" description="Helical" evidence="1">
    <location>
        <begin position="441"/>
        <end position="468"/>
    </location>
</feature>
<comment type="caution">
    <text evidence="2">The sequence shown here is derived from an EMBL/GenBank/DDBJ whole genome shotgun (WGS) entry which is preliminary data.</text>
</comment>
<feature type="transmembrane region" description="Helical" evidence="1">
    <location>
        <begin position="354"/>
        <end position="371"/>
    </location>
</feature>
<feature type="transmembrane region" description="Helical" evidence="1">
    <location>
        <begin position="214"/>
        <end position="231"/>
    </location>
</feature>
<proteinExistence type="predicted"/>
<keyword evidence="1" id="KW-0812">Transmembrane</keyword>
<evidence type="ECO:0000313" key="3">
    <source>
        <dbReference type="Proteomes" id="UP000602510"/>
    </source>
</evidence>
<feature type="transmembrane region" description="Helical" evidence="1">
    <location>
        <begin position="119"/>
        <end position="138"/>
    </location>
</feature>
<evidence type="ECO:0000313" key="2">
    <source>
        <dbReference type="EMBL" id="KAF4044712.1"/>
    </source>
</evidence>
<feature type="transmembrane region" description="Helical" evidence="1">
    <location>
        <begin position="410"/>
        <end position="429"/>
    </location>
</feature>
<feature type="transmembrane region" description="Helical" evidence="1">
    <location>
        <begin position="488"/>
        <end position="508"/>
    </location>
</feature>
<feature type="transmembrane region" description="Helical" evidence="1">
    <location>
        <begin position="55"/>
        <end position="75"/>
    </location>
</feature>
<feature type="transmembrane region" description="Helical" evidence="1">
    <location>
        <begin position="378"/>
        <end position="398"/>
    </location>
</feature>
<protein>
    <recommendedName>
        <fullName evidence="4">Transmembrane protein</fullName>
    </recommendedName>
</protein>